<dbReference type="InterPro" id="IPR032585">
    <property type="entry name" value="DUF4912"/>
</dbReference>
<proteinExistence type="predicted"/>
<dbReference type="InterPro" id="IPR050811">
    <property type="entry name" value="Phosphate_ABC_transporter"/>
</dbReference>
<keyword evidence="6" id="KW-1185">Reference proteome</keyword>
<sequence>MWQKEKKDTSIVNLTLLLALATVPMAATLITRQSVLAQSATNVPSSAISKEDPSHKNIVRIDGSIGMGAINQALKQSFEKQFSGIKVEFATNGTEAALQALRKGKIDLAAISRDLTPEEEAEGLQQVHVHREKIAVIVGKNNPFKESLTTKKFAKIFRGEITDWSQLGGPDGKIRFIDRPTTSEVREAFRNYPIFKTAKFGTGSTVVPLSEDSTPEIVKQLGKDGISYVLANQVPKLQGVRALQMNHILPDDPRYPFSLASVYVYKKNPDPNVSNFLGFSIATKGQHAVAEVLSTEATALASGKLQPVATSTNSPSTNASSGAKETNTSKETSAKTSSNAQEANLAAGSHPSNNQSFVNFRKNINTEQLLWLLLPLFAFTGFLLWWFRGRRSAETRTEALLQLAANIPLKEVSTTHISSGVSKTEQQKPRDLVDKQLHTTNVSNRVEDLTPDGDVLAVDNSSPLWLKFFNGGADKQETNNITDRKDLRSNEVLADEHPEAPQIAEQSFKQTTNVPQTLLDLEAPVTVVNSKYPDLPDMPIITSQAIPKQSDQELQPKATEVQASSDNPSVVLNMVGDTDQSTAETTETKTEEISQNQEQTIESASTSTVVTGSTSEPIDSAQASNNTTGTTESIVEQPTTHELEAKSKSHIVLESRTPKWGYACWEVSESQKQALRQQGASQLVLRLYDVTDIDLSYQNPKLIQQYECEEMIHDRYVAIPASDRDYIAEIGYITNDKRWLLLARSEIVRVFDRPDPNFWFVADAELIIHGAAEPGSQVAIDGDFIKVRPDGTFHLRIPFKDKLMNYAMTAVAANGENTKTIQMNFSQENSDGK</sequence>
<dbReference type="SUPFAM" id="SSF53850">
    <property type="entry name" value="Periplasmic binding protein-like II"/>
    <property type="match status" value="1"/>
</dbReference>
<dbReference type="AlphaFoldDB" id="A0AAP5MAH6"/>
<dbReference type="InterPro" id="IPR024370">
    <property type="entry name" value="PBP_domain"/>
</dbReference>
<dbReference type="EMBL" id="JAALHA020000005">
    <property type="protein sequence ID" value="MDR9895609.1"/>
    <property type="molecule type" value="Genomic_DNA"/>
</dbReference>
<comment type="caution">
    <text evidence="5">The sequence shown here is derived from an EMBL/GenBank/DDBJ whole genome shotgun (WGS) entry which is preliminary data.</text>
</comment>
<dbReference type="Pfam" id="PF16258">
    <property type="entry name" value="DUF4912"/>
    <property type="match status" value="1"/>
</dbReference>
<evidence type="ECO:0000313" key="5">
    <source>
        <dbReference type="EMBL" id="MDR9895609.1"/>
    </source>
</evidence>
<evidence type="ECO:0000256" key="1">
    <source>
        <dbReference type="ARBA" id="ARBA00022729"/>
    </source>
</evidence>
<gene>
    <name evidence="5" type="ORF">G7B40_013670</name>
</gene>
<name>A0AAP5MAH6_9CYAN</name>
<feature type="region of interest" description="Disordered" evidence="2">
    <location>
        <begin position="580"/>
        <end position="631"/>
    </location>
</feature>
<feature type="compositionally biased region" description="Low complexity" evidence="2">
    <location>
        <begin position="605"/>
        <end position="615"/>
    </location>
</feature>
<keyword evidence="3" id="KW-1133">Transmembrane helix</keyword>
<keyword evidence="3" id="KW-0472">Membrane</keyword>
<reference evidence="6" key="1">
    <citation type="journal article" date="2021" name="Science">
        <title>Hunting the eagle killer: A cyanobacterial neurotoxin causes vacuolar myelinopathy.</title>
        <authorList>
            <person name="Breinlinger S."/>
            <person name="Phillips T.J."/>
            <person name="Haram B.N."/>
            <person name="Mares J."/>
            <person name="Martinez Yerena J.A."/>
            <person name="Hrouzek P."/>
            <person name="Sobotka R."/>
            <person name="Henderson W.M."/>
            <person name="Schmieder P."/>
            <person name="Williams S.M."/>
            <person name="Lauderdale J.D."/>
            <person name="Wilde H.D."/>
            <person name="Gerrin W."/>
            <person name="Kust A."/>
            <person name="Washington J.W."/>
            <person name="Wagner C."/>
            <person name="Geier B."/>
            <person name="Liebeke M."/>
            <person name="Enke H."/>
            <person name="Niedermeyer T.H.J."/>
            <person name="Wilde S.B."/>
        </authorList>
    </citation>
    <scope>NUCLEOTIDE SEQUENCE [LARGE SCALE GENOMIC DNA]</scope>
    <source>
        <strain evidence="6">Thurmond2011</strain>
    </source>
</reference>
<dbReference type="Gene3D" id="3.40.190.10">
    <property type="entry name" value="Periplasmic binding protein-like II"/>
    <property type="match status" value="2"/>
</dbReference>
<feature type="compositionally biased region" description="Polar residues" evidence="2">
    <location>
        <begin position="621"/>
        <end position="631"/>
    </location>
</feature>
<organism evidence="5 6">
    <name type="scientific">Aetokthonos hydrillicola Thurmond2011</name>
    <dbReference type="NCBI Taxonomy" id="2712845"/>
    <lineage>
        <taxon>Bacteria</taxon>
        <taxon>Bacillati</taxon>
        <taxon>Cyanobacteriota</taxon>
        <taxon>Cyanophyceae</taxon>
        <taxon>Nostocales</taxon>
        <taxon>Hapalosiphonaceae</taxon>
        <taxon>Aetokthonos</taxon>
    </lineage>
</organism>
<feature type="compositionally biased region" description="Polar residues" evidence="2">
    <location>
        <begin position="593"/>
        <end position="604"/>
    </location>
</feature>
<dbReference type="Proteomes" id="UP000667802">
    <property type="component" value="Unassembled WGS sequence"/>
</dbReference>
<evidence type="ECO:0000256" key="3">
    <source>
        <dbReference type="SAM" id="Phobius"/>
    </source>
</evidence>
<dbReference type="RefSeq" id="WP_208351057.1">
    <property type="nucleotide sequence ID" value="NZ_JAALHA020000005.1"/>
</dbReference>
<dbReference type="PANTHER" id="PTHR30570:SF1">
    <property type="entry name" value="PHOSPHATE-BINDING PROTEIN PSTS"/>
    <property type="match status" value="1"/>
</dbReference>
<evidence type="ECO:0000313" key="6">
    <source>
        <dbReference type="Proteomes" id="UP000667802"/>
    </source>
</evidence>
<dbReference type="Pfam" id="PF12849">
    <property type="entry name" value="PBP_like_2"/>
    <property type="match status" value="1"/>
</dbReference>
<feature type="compositionally biased region" description="Low complexity" evidence="2">
    <location>
        <begin position="309"/>
        <end position="321"/>
    </location>
</feature>
<feature type="domain" description="PBP" evidence="4">
    <location>
        <begin position="56"/>
        <end position="281"/>
    </location>
</feature>
<keyword evidence="3" id="KW-0812">Transmembrane</keyword>
<feature type="region of interest" description="Disordered" evidence="2">
    <location>
        <begin position="304"/>
        <end position="352"/>
    </location>
</feature>
<dbReference type="PANTHER" id="PTHR30570">
    <property type="entry name" value="PERIPLASMIC PHOSPHATE BINDING COMPONENT OF PHOSPHATE ABC TRANSPORTER"/>
    <property type="match status" value="1"/>
</dbReference>
<accession>A0AAP5MAH6</accession>
<feature type="transmembrane region" description="Helical" evidence="3">
    <location>
        <begin position="369"/>
        <end position="387"/>
    </location>
</feature>
<evidence type="ECO:0000256" key="2">
    <source>
        <dbReference type="SAM" id="MobiDB-lite"/>
    </source>
</evidence>
<keyword evidence="1" id="KW-0732">Signal</keyword>
<feature type="compositionally biased region" description="Polar residues" evidence="2">
    <location>
        <begin position="323"/>
        <end position="342"/>
    </location>
</feature>
<evidence type="ECO:0000259" key="4">
    <source>
        <dbReference type="Pfam" id="PF12849"/>
    </source>
</evidence>
<protein>
    <submittedName>
        <fullName evidence="5">DUF4912 domain-containing protein</fullName>
    </submittedName>
</protein>